<protein>
    <submittedName>
        <fullName evidence="3">Oxidoreductase C-terminal domain-containing protein</fullName>
    </submittedName>
</protein>
<dbReference type="AlphaFoldDB" id="A0AAU8D5K6"/>
<name>A0AAU8D5K6_9HYPH</name>
<accession>A0AAU8D5K6</accession>
<dbReference type="InterPro" id="IPR028202">
    <property type="entry name" value="Reductase_C"/>
</dbReference>
<organism evidence="3">
    <name type="scientific">Mesorhizobium sp. WSM2239</name>
    <dbReference type="NCBI Taxonomy" id="3228852"/>
    <lineage>
        <taxon>Bacteria</taxon>
        <taxon>Pseudomonadati</taxon>
        <taxon>Pseudomonadota</taxon>
        <taxon>Alphaproteobacteria</taxon>
        <taxon>Hyphomicrobiales</taxon>
        <taxon>Phyllobacteriaceae</taxon>
        <taxon>Mesorhizobium</taxon>
    </lineage>
</organism>
<evidence type="ECO:0000313" key="3">
    <source>
        <dbReference type="EMBL" id="XCG54532.1"/>
    </source>
</evidence>
<dbReference type="Gene3D" id="3.30.390.30">
    <property type="match status" value="1"/>
</dbReference>
<dbReference type="RefSeq" id="WP_353642551.1">
    <property type="nucleotide sequence ID" value="NZ_CP159249.1"/>
</dbReference>
<dbReference type="InterPro" id="IPR016156">
    <property type="entry name" value="FAD/NAD-linked_Rdtase_dimer_sf"/>
</dbReference>
<dbReference type="EMBL" id="CP159249">
    <property type="protein sequence ID" value="XCG54532.1"/>
    <property type="molecule type" value="Genomic_DNA"/>
</dbReference>
<feature type="region of interest" description="Disordered" evidence="1">
    <location>
        <begin position="75"/>
        <end position="95"/>
    </location>
</feature>
<sequence>METERVGGKAFWYFRGGEAVAIDTINDAKTHMAARRLFGSGLHLSPDLLLAPNSIYYGMVARTRRHRDDLRHGAEYHEDPCPGEAGCGCERQGPG</sequence>
<reference evidence="3" key="1">
    <citation type="submission" date="2024-06" db="EMBL/GenBank/DDBJ databases">
        <title>Mesorhizobium karijinii sp. nov., a symbiont of the iconic Swainsona formosa from arid Australia.</title>
        <authorList>
            <person name="Hill Y.J."/>
            <person name="Watkin E.L.J."/>
            <person name="O'Hara G.W."/>
            <person name="Terpolilli J."/>
            <person name="Tye M.L."/>
            <person name="Kohlmeier M.G."/>
        </authorList>
    </citation>
    <scope>NUCLEOTIDE SEQUENCE</scope>
    <source>
        <strain evidence="3">WSM2239</strain>
    </source>
</reference>
<evidence type="ECO:0000256" key="1">
    <source>
        <dbReference type="SAM" id="MobiDB-lite"/>
    </source>
</evidence>
<proteinExistence type="predicted"/>
<feature type="domain" description="Reductase C-terminal" evidence="2">
    <location>
        <begin position="10"/>
        <end position="52"/>
    </location>
</feature>
<dbReference type="SUPFAM" id="SSF55424">
    <property type="entry name" value="FAD/NAD-linked reductases, dimerisation (C-terminal) domain"/>
    <property type="match status" value="1"/>
</dbReference>
<evidence type="ECO:0000259" key="2">
    <source>
        <dbReference type="Pfam" id="PF14759"/>
    </source>
</evidence>
<gene>
    <name evidence="3" type="ORF">ABVK49_24380</name>
</gene>
<dbReference type="Pfam" id="PF14759">
    <property type="entry name" value="Reductase_C"/>
    <property type="match status" value="1"/>
</dbReference>